<name>A0AA41U3D1_9ACTN</name>
<dbReference type="Proteomes" id="UP001165378">
    <property type="component" value="Unassembled WGS sequence"/>
</dbReference>
<dbReference type="Pfam" id="PF26035">
    <property type="entry name" value="DUF8010"/>
    <property type="match status" value="1"/>
</dbReference>
<organism evidence="4 5">
    <name type="scientific">Yinghuangia soli</name>
    <dbReference type="NCBI Taxonomy" id="2908204"/>
    <lineage>
        <taxon>Bacteria</taxon>
        <taxon>Bacillati</taxon>
        <taxon>Actinomycetota</taxon>
        <taxon>Actinomycetes</taxon>
        <taxon>Kitasatosporales</taxon>
        <taxon>Streptomycetaceae</taxon>
        <taxon>Yinghuangia</taxon>
    </lineage>
</organism>
<evidence type="ECO:0000256" key="1">
    <source>
        <dbReference type="SAM" id="MobiDB-lite"/>
    </source>
</evidence>
<dbReference type="AlphaFoldDB" id="A0AA41U3D1"/>
<accession>A0AA41U3D1</accession>
<keyword evidence="5" id="KW-1185">Reference proteome</keyword>
<dbReference type="InterPro" id="IPR058498">
    <property type="entry name" value="DUF8185"/>
</dbReference>
<protein>
    <submittedName>
        <fullName evidence="4">Uncharacterized protein</fullName>
    </submittedName>
</protein>
<evidence type="ECO:0000259" key="3">
    <source>
        <dbReference type="Pfam" id="PF26572"/>
    </source>
</evidence>
<sequence length="273" mass="27840">MTALHLGDRSGLADLAGYLVRLLRYDRAAVVHLRADGPVLGTFGRLPFGGGTSGVIALRTTELAEPARLDAAYSAGQLLDALSAADPAGGTAEAGQPDKTAAPGETAEAEAAATEAAAPACHEAALPPTTPPTRAIDVVLPAAVTGPPWSAMLPPRTGWAQLASLPIPGLVREVAEAVGRFRARTEALPAEERTRPALDRIAEDVWSKALPGVPGTHVPLRAAHAAASLGFLGAVDAGTEATVLSVGGWLRLDGPYGSVSVRRPGATTLFAPR</sequence>
<dbReference type="InterPro" id="IPR058323">
    <property type="entry name" value="DUF8010"/>
</dbReference>
<reference evidence="4" key="1">
    <citation type="submission" date="2022-01" db="EMBL/GenBank/DDBJ databases">
        <title>Genome-Based Taxonomic Classification of the Phylum Actinobacteria.</title>
        <authorList>
            <person name="Gao Y."/>
        </authorList>
    </citation>
    <scope>NUCLEOTIDE SEQUENCE</scope>
    <source>
        <strain evidence="4">KLBMP 8922</strain>
    </source>
</reference>
<dbReference type="RefSeq" id="WP_235056354.1">
    <property type="nucleotide sequence ID" value="NZ_JAKFHA010000026.1"/>
</dbReference>
<feature type="region of interest" description="Disordered" evidence="1">
    <location>
        <begin position="87"/>
        <end position="129"/>
    </location>
</feature>
<evidence type="ECO:0000313" key="4">
    <source>
        <dbReference type="EMBL" id="MCF2531705.1"/>
    </source>
</evidence>
<dbReference type="EMBL" id="JAKFHA010000026">
    <property type="protein sequence ID" value="MCF2531705.1"/>
    <property type="molecule type" value="Genomic_DNA"/>
</dbReference>
<evidence type="ECO:0000259" key="2">
    <source>
        <dbReference type="Pfam" id="PF26035"/>
    </source>
</evidence>
<evidence type="ECO:0000313" key="5">
    <source>
        <dbReference type="Proteomes" id="UP001165378"/>
    </source>
</evidence>
<dbReference type="Pfam" id="PF26572">
    <property type="entry name" value="DUF8185"/>
    <property type="match status" value="1"/>
</dbReference>
<feature type="domain" description="DUF8010" evidence="2">
    <location>
        <begin position="2"/>
        <end position="97"/>
    </location>
</feature>
<feature type="domain" description="DUF8185" evidence="3">
    <location>
        <begin position="154"/>
        <end position="265"/>
    </location>
</feature>
<proteinExistence type="predicted"/>
<gene>
    <name evidence="4" type="ORF">LZ495_31425</name>
</gene>
<comment type="caution">
    <text evidence="4">The sequence shown here is derived from an EMBL/GenBank/DDBJ whole genome shotgun (WGS) entry which is preliminary data.</text>
</comment>
<feature type="compositionally biased region" description="Low complexity" evidence="1">
    <location>
        <begin position="100"/>
        <end position="127"/>
    </location>
</feature>